<dbReference type="EMBL" id="MNPJ01000028">
    <property type="protein sequence ID" value="OQS53589.1"/>
    <property type="molecule type" value="Genomic_DNA"/>
</dbReference>
<organism evidence="1 2">
    <name type="scientific">Ecytonucleospora hepatopenaei</name>
    <dbReference type="NCBI Taxonomy" id="646526"/>
    <lineage>
        <taxon>Eukaryota</taxon>
        <taxon>Fungi</taxon>
        <taxon>Fungi incertae sedis</taxon>
        <taxon>Microsporidia</taxon>
        <taxon>Enterocytozoonidae</taxon>
        <taxon>Ecytonucleospora</taxon>
    </lineage>
</organism>
<protein>
    <submittedName>
        <fullName evidence="1">Uncharacterized protein</fullName>
    </submittedName>
</protein>
<evidence type="ECO:0000313" key="2">
    <source>
        <dbReference type="Proteomes" id="UP000192758"/>
    </source>
</evidence>
<dbReference type="VEuPathDB" id="MicrosporidiaDB:EHP00_1367"/>
<proteinExistence type="predicted"/>
<name>A0A1W0E2Z2_9MICR</name>
<reference evidence="1 2" key="1">
    <citation type="journal article" date="2017" name="Environ. Microbiol.">
        <title>Decay of the glycolytic pathway and adaptation to intranuclear parasitism within Enterocytozoonidae microsporidia.</title>
        <authorList>
            <person name="Wiredu Boakye D."/>
            <person name="Jaroenlak P."/>
            <person name="Prachumwat A."/>
            <person name="Williams T.A."/>
            <person name="Bateman K.S."/>
            <person name="Itsathitphaisarn O."/>
            <person name="Sritunyalucksana K."/>
            <person name="Paszkiewicz K.H."/>
            <person name="Moore K.A."/>
            <person name="Stentiford G.D."/>
            <person name="Williams B.A."/>
        </authorList>
    </citation>
    <scope>NUCLEOTIDE SEQUENCE [LARGE SCALE GENOMIC DNA]</scope>
    <source>
        <strain evidence="1 2">TH1</strain>
    </source>
</reference>
<comment type="caution">
    <text evidence="1">The sequence shown here is derived from an EMBL/GenBank/DDBJ whole genome shotgun (WGS) entry which is preliminary data.</text>
</comment>
<sequence length="33" mass="3780">MFWLFTAGTTTHAGVPDNERALFFELQPEIQLV</sequence>
<dbReference type="Proteomes" id="UP000192758">
    <property type="component" value="Unassembled WGS sequence"/>
</dbReference>
<keyword evidence="2" id="KW-1185">Reference proteome</keyword>
<accession>A0A1W0E2Z2</accession>
<dbReference type="AlphaFoldDB" id="A0A1W0E2Z2"/>
<evidence type="ECO:0000313" key="1">
    <source>
        <dbReference type="EMBL" id="OQS53589.1"/>
    </source>
</evidence>
<gene>
    <name evidence="1" type="ORF">EHP00_1367</name>
</gene>